<comment type="caution">
    <text evidence="11">The sequence shown here is derived from an EMBL/GenBank/DDBJ whole genome shotgun (WGS) entry which is preliminary data.</text>
</comment>
<dbReference type="OrthoDB" id="9977870at2759"/>
<gene>
    <name evidence="11" type="ORF">K437DRAFT_255644</name>
</gene>
<evidence type="ECO:0000259" key="10">
    <source>
        <dbReference type="Pfam" id="PF01207"/>
    </source>
</evidence>
<dbReference type="CDD" id="cd02801">
    <property type="entry name" value="DUS_like_FMN"/>
    <property type="match status" value="1"/>
</dbReference>
<dbReference type="AlphaFoldDB" id="A0A066WAU8"/>
<dbReference type="GO" id="GO:0006397">
    <property type="term" value="P:mRNA processing"/>
    <property type="evidence" value="ECO:0007669"/>
    <property type="project" value="UniProtKB-KW"/>
</dbReference>
<evidence type="ECO:0000256" key="8">
    <source>
        <dbReference type="ARBA" id="ARBA00049447"/>
    </source>
</evidence>
<feature type="domain" description="DUS-like FMN-binding" evidence="10">
    <location>
        <begin position="53"/>
        <end position="253"/>
    </location>
</feature>
<dbReference type="STRING" id="1037660.A0A066WAU8"/>
<dbReference type="Proteomes" id="UP000027361">
    <property type="component" value="Unassembled WGS sequence"/>
</dbReference>
<evidence type="ECO:0000256" key="3">
    <source>
        <dbReference type="ARBA" id="ARBA00022643"/>
    </source>
</evidence>
<dbReference type="Gene3D" id="3.20.20.70">
    <property type="entry name" value="Aldolase class I"/>
    <property type="match status" value="1"/>
</dbReference>
<evidence type="ECO:0000256" key="2">
    <source>
        <dbReference type="ARBA" id="ARBA00022630"/>
    </source>
</evidence>
<protein>
    <submittedName>
        <fullName evidence="11">FMN-linked oxidoreductase</fullName>
    </submittedName>
</protein>
<keyword evidence="5" id="KW-0819">tRNA processing</keyword>
<sequence>MTHDPEDDLPQYLCTSIAVPFDGSASDDSGVPAYQHVPAPELLLRYPDAINICAPMVRYSKHAFRALVSQYNVQISTTPMILAQEFSRSAIARDADFSTSPYERGYFSFTKGRSAKLDRGVHGSRPELVRGSLICQMAANNGAQLADAAELVAPFVDGIDLNCGCPQPWAYSEGIGSALLRQPDKVRDMVRAVKGRLGEGFCMSVKIRVDSDLKLTDQLVRTALHAGASILSIHGRTRHQASESHPVNLDTIRFAVDAARSCGNQTACASGSTASLASVEGSQSVDGAKAGQAAGTDDSEPSLPGRTEWNFDGGGAGGAVPCVANGDVWSLLEAREWRRRTTAEGIMSARGLLANPALFSGYKHTPHEAVREFVALSLAWGLPYPLFQRHIAYMLEGQVQRQEAIHFNALGSAAAVIDWLTENEIFPPDHGPLTFDSTVAAKRLRSAII</sequence>
<keyword evidence="12" id="KW-1185">Reference proteome</keyword>
<evidence type="ECO:0000256" key="4">
    <source>
        <dbReference type="ARBA" id="ARBA00022664"/>
    </source>
</evidence>
<dbReference type="PANTHER" id="PTHR11082:SF31">
    <property type="entry name" value="TRNA-DIHYDROURIDINE(20A_20B) SYNTHASE [NAD(P)+]-LIKE"/>
    <property type="match status" value="1"/>
</dbReference>
<dbReference type="InterPro" id="IPR013785">
    <property type="entry name" value="Aldolase_TIM"/>
</dbReference>
<dbReference type="PROSITE" id="PS01136">
    <property type="entry name" value="UPF0034"/>
    <property type="match status" value="1"/>
</dbReference>
<dbReference type="GO" id="GO:0017150">
    <property type="term" value="F:tRNA dihydrouridine synthase activity"/>
    <property type="evidence" value="ECO:0007669"/>
    <property type="project" value="InterPro"/>
</dbReference>
<evidence type="ECO:0000256" key="1">
    <source>
        <dbReference type="ARBA" id="ARBA00001917"/>
    </source>
</evidence>
<dbReference type="EMBL" id="JMSN01000026">
    <property type="protein sequence ID" value="KDN48214.1"/>
    <property type="molecule type" value="Genomic_DNA"/>
</dbReference>
<dbReference type="GeneID" id="25264216"/>
<organism evidence="11 12">
    <name type="scientific">Tilletiaria anomala (strain ATCC 24038 / CBS 436.72 / UBC 951)</name>
    <dbReference type="NCBI Taxonomy" id="1037660"/>
    <lineage>
        <taxon>Eukaryota</taxon>
        <taxon>Fungi</taxon>
        <taxon>Dikarya</taxon>
        <taxon>Basidiomycota</taxon>
        <taxon>Ustilaginomycotina</taxon>
        <taxon>Exobasidiomycetes</taxon>
        <taxon>Georgefischeriales</taxon>
        <taxon>Tilletiariaceae</taxon>
        <taxon>Tilletiaria</taxon>
    </lineage>
</organism>
<dbReference type="Pfam" id="PF01207">
    <property type="entry name" value="Dus"/>
    <property type="match status" value="2"/>
</dbReference>
<evidence type="ECO:0000256" key="5">
    <source>
        <dbReference type="ARBA" id="ARBA00022694"/>
    </source>
</evidence>
<reference evidence="11 12" key="1">
    <citation type="submission" date="2014-05" db="EMBL/GenBank/DDBJ databases">
        <title>Draft genome sequence of a rare smut relative, Tilletiaria anomala UBC 951.</title>
        <authorList>
            <consortium name="DOE Joint Genome Institute"/>
            <person name="Toome M."/>
            <person name="Kuo A."/>
            <person name="Henrissat B."/>
            <person name="Lipzen A."/>
            <person name="Tritt A."/>
            <person name="Yoshinaga Y."/>
            <person name="Zane M."/>
            <person name="Barry K."/>
            <person name="Grigoriev I.V."/>
            <person name="Spatafora J.W."/>
            <person name="Aimea M.C."/>
        </authorList>
    </citation>
    <scope>NUCLEOTIDE SEQUENCE [LARGE SCALE GENOMIC DNA]</scope>
    <source>
        <strain evidence="11 12">UBC 951</strain>
    </source>
</reference>
<dbReference type="RefSeq" id="XP_013244062.1">
    <property type="nucleotide sequence ID" value="XM_013388608.1"/>
</dbReference>
<dbReference type="HOGENOM" id="CLU_013299_4_2_1"/>
<dbReference type="FunCoup" id="A0A066WAU8">
    <property type="interactions" value="79"/>
</dbReference>
<feature type="region of interest" description="Disordered" evidence="9">
    <location>
        <begin position="285"/>
        <end position="310"/>
    </location>
</feature>
<comment type="catalytic activity">
    <reaction evidence="8">
        <text>a 5,6-dihydrouridine in mRNA + NADP(+) = a uridine in mRNA + NADPH + H(+)</text>
        <dbReference type="Rhea" id="RHEA:69855"/>
        <dbReference type="Rhea" id="RHEA-COMP:14658"/>
        <dbReference type="Rhea" id="RHEA-COMP:17789"/>
        <dbReference type="ChEBI" id="CHEBI:15378"/>
        <dbReference type="ChEBI" id="CHEBI:57783"/>
        <dbReference type="ChEBI" id="CHEBI:58349"/>
        <dbReference type="ChEBI" id="CHEBI:65315"/>
        <dbReference type="ChEBI" id="CHEBI:74443"/>
    </reaction>
    <physiologicalReaction direction="right-to-left" evidence="8">
        <dbReference type="Rhea" id="RHEA:69857"/>
    </physiologicalReaction>
</comment>
<comment type="catalytic activity">
    <reaction evidence="7">
        <text>a 5,6-dihydrouridine in mRNA + NAD(+) = a uridine in mRNA + NADH + H(+)</text>
        <dbReference type="Rhea" id="RHEA:69851"/>
        <dbReference type="Rhea" id="RHEA-COMP:14658"/>
        <dbReference type="Rhea" id="RHEA-COMP:17789"/>
        <dbReference type="ChEBI" id="CHEBI:15378"/>
        <dbReference type="ChEBI" id="CHEBI:57540"/>
        <dbReference type="ChEBI" id="CHEBI:57945"/>
        <dbReference type="ChEBI" id="CHEBI:65315"/>
        <dbReference type="ChEBI" id="CHEBI:74443"/>
    </reaction>
    <physiologicalReaction direction="right-to-left" evidence="7">
        <dbReference type="Rhea" id="RHEA:69853"/>
    </physiologicalReaction>
</comment>
<dbReference type="OMA" id="WECIEDY"/>
<feature type="domain" description="DUS-like FMN-binding" evidence="10">
    <location>
        <begin position="320"/>
        <end position="397"/>
    </location>
</feature>
<dbReference type="PANTHER" id="PTHR11082">
    <property type="entry name" value="TRNA-DIHYDROURIDINE SYNTHASE"/>
    <property type="match status" value="1"/>
</dbReference>
<evidence type="ECO:0000256" key="7">
    <source>
        <dbReference type="ARBA" id="ARBA00048342"/>
    </source>
</evidence>
<comment type="cofactor">
    <cofactor evidence="1">
        <name>FMN</name>
        <dbReference type="ChEBI" id="CHEBI:58210"/>
    </cofactor>
</comment>
<keyword evidence="4" id="KW-0507">mRNA processing</keyword>
<dbReference type="InParanoid" id="A0A066WAU8"/>
<dbReference type="SUPFAM" id="SSF51395">
    <property type="entry name" value="FMN-linked oxidoreductases"/>
    <property type="match status" value="1"/>
</dbReference>
<proteinExistence type="predicted"/>
<keyword evidence="2" id="KW-0285">Flavoprotein</keyword>
<evidence type="ECO:0000313" key="11">
    <source>
        <dbReference type="EMBL" id="KDN48214.1"/>
    </source>
</evidence>
<keyword evidence="6" id="KW-0560">Oxidoreductase</keyword>
<dbReference type="InterPro" id="IPR035587">
    <property type="entry name" value="DUS-like_FMN-bd"/>
</dbReference>
<evidence type="ECO:0000256" key="6">
    <source>
        <dbReference type="ARBA" id="ARBA00023002"/>
    </source>
</evidence>
<evidence type="ECO:0000256" key="9">
    <source>
        <dbReference type="SAM" id="MobiDB-lite"/>
    </source>
</evidence>
<dbReference type="InterPro" id="IPR018517">
    <property type="entry name" value="tRNA_hU_synthase_CS"/>
</dbReference>
<evidence type="ECO:0000313" key="12">
    <source>
        <dbReference type="Proteomes" id="UP000027361"/>
    </source>
</evidence>
<dbReference type="GO" id="GO:0050660">
    <property type="term" value="F:flavin adenine dinucleotide binding"/>
    <property type="evidence" value="ECO:0007669"/>
    <property type="project" value="InterPro"/>
</dbReference>
<keyword evidence="3" id="KW-0288">FMN</keyword>
<accession>A0A066WAU8</accession>
<name>A0A066WAU8_TILAU</name>